<dbReference type="Pfam" id="PF04214">
    <property type="entry name" value="DUF411"/>
    <property type="match status" value="1"/>
</dbReference>
<reference evidence="1" key="1">
    <citation type="submission" date="2018-03" db="EMBL/GenBank/DDBJ databases">
        <title>Cross-interface Injection: A General Nanoliter Liquid Handling Method Applied to Single Cells Genome Amplification Automated Nanoliter Liquid Handling Applied to Single Cell Multiple Displacement Amplification.</title>
        <authorList>
            <person name="Yun J."/>
            <person name="Xu P."/>
            <person name="Xu J."/>
            <person name="Dai X."/>
            <person name="Wang Y."/>
            <person name="Zheng X."/>
            <person name="Cao C."/>
            <person name="Yi Q."/>
            <person name="Zhu Y."/>
            <person name="Wang L."/>
            <person name="Dong Z."/>
            <person name="Huang Y."/>
            <person name="Huang L."/>
            <person name="Du W."/>
        </authorList>
    </citation>
    <scope>NUCLEOTIDE SEQUENCE [LARGE SCALE GENOMIC DNA]</scope>
    <source>
        <strain evidence="1">Z-D3-2</strain>
    </source>
</reference>
<dbReference type="InterPro" id="IPR007332">
    <property type="entry name" value="DUF411"/>
</dbReference>
<proteinExistence type="predicted"/>
<organism evidence="1">
    <name type="scientific">Pseudidiomarina aestuarii</name>
    <dbReference type="NCBI Taxonomy" id="624146"/>
    <lineage>
        <taxon>Bacteria</taxon>
        <taxon>Pseudomonadati</taxon>
        <taxon>Pseudomonadota</taxon>
        <taxon>Gammaproteobacteria</taxon>
        <taxon>Alteromonadales</taxon>
        <taxon>Idiomarinaceae</taxon>
        <taxon>Pseudidiomarina</taxon>
    </lineage>
</organism>
<accession>A0A2T4CXR0</accession>
<protein>
    <submittedName>
        <fullName evidence="1">Metal-binding protein</fullName>
    </submittedName>
</protein>
<name>A0A2T4CXR0_9GAMM</name>
<dbReference type="EMBL" id="PYVN01000022">
    <property type="protein sequence ID" value="PTB86335.1"/>
    <property type="molecule type" value="Genomic_DNA"/>
</dbReference>
<dbReference type="AlphaFoldDB" id="A0A2T4CXR0"/>
<sequence>MPVIVGLLLLTVAGLQSTRATEAAEATLYKNPGCQCCDDYAAYLRQHDFNVTVVESPDLEQFKREQAIPLNLQGCHTLLVDGYAVEGHVPVTVIEKLLHEQPEIRDVSLPGMPAGSPGMTGQKQKPFEIYTFLNGEASIYATL</sequence>
<evidence type="ECO:0000313" key="1">
    <source>
        <dbReference type="EMBL" id="PTB86335.1"/>
    </source>
</evidence>
<comment type="caution">
    <text evidence="1">The sequence shown here is derived from an EMBL/GenBank/DDBJ whole genome shotgun (WGS) entry which is preliminary data.</text>
</comment>
<gene>
    <name evidence="1" type="ORF">C9940_02860</name>
</gene>